<reference evidence="2" key="1">
    <citation type="journal article" date="2014" name="Front. Microbiol.">
        <title>High frequency of phylogenetically diverse reductive dehalogenase-homologous genes in deep subseafloor sedimentary metagenomes.</title>
        <authorList>
            <person name="Kawai M."/>
            <person name="Futagami T."/>
            <person name="Toyoda A."/>
            <person name="Takaki Y."/>
            <person name="Nishi S."/>
            <person name="Hori S."/>
            <person name="Arai W."/>
            <person name="Tsubouchi T."/>
            <person name="Morono Y."/>
            <person name="Uchiyama I."/>
            <person name="Ito T."/>
            <person name="Fujiyama A."/>
            <person name="Inagaki F."/>
            <person name="Takami H."/>
        </authorList>
    </citation>
    <scope>NUCLEOTIDE SEQUENCE</scope>
    <source>
        <strain evidence="2">Expedition CK06-06</strain>
    </source>
</reference>
<evidence type="ECO:0000256" key="1">
    <source>
        <dbReference type="SAM" id="Phobius"/>
    </source>
</evidence>
<keyword evidence="1" id="KW-0812">Transmembrane</keyword>
<keyword evidence="1" id="KW-1133">Transmembrane helix</keyword>
<sequence>MVRVKALYIKLVGSFLLSNVTSLLPLMELKPPAVTATKVVVFMPPPVPPGDAPINIKKARKKIVATFKLAVLMVLKPAVLAVIDWKKLDRILVERGLPAIDSGLLNSRRKNITAPISIKEAVVIITTFACREKCFTLLKVIISEITGKPIPPSTIKTINIKFRGISELKLCRLLEYREKPALQKALTVWNKLKVIDAFSG</sequence>
<accession>X1LKL5</accession>
<protein>
    <submittedName>
        <fullName evidence="2">Uncharacterized protein</fullName>
    </submittedName>
</protein>
<feature type="transmembrane region" description="Helical" evidence="1">
    <location>
        <begin position="63"/>
        <end position="83"/>
    </location>
</feature>
<gene>
    <name evidence="2" type="ORF">S06H3_33088</name>
</gene>
<comment type="caution">
    <text evidence="2">The sequence shown here is derived from an EMBL/GenBank/DDBJ whole genome shotgun (WGS) entry which is preliminary data.</text>
</comment>
<dbReference type="EMBL" id="BARV01019727">
    <property type="protein sequence ID" value="GAI19618.1"/>
    <property type="molecule type" value="Genomic_DNA"/>
</dbReference>
<dbReference type="AlphaFoldDB" id="X1LKL5"/>
<keyword evidence="1" id="KW-0472">Membrane</keyword>
<evidence type="ECO:0000313" key="2">
    <source>
        <dbReference type="EMBL" id="GAI19618.1"/>
    </source>
</evidence>
<organism evidence="2">
    <name type="scientific">marine sediment metagenome</name>
    <dbReference type="NCBI Taxonomy" id="412755"/>
    <lineage>
        <taxon>unclassified sequences</taxon>
        <taxon>metagenomes</taxon>
        <taxon>ecological metagenomes</taxon>
    </lineage>
</organism>
<name>X1LKL5_9ZZZZ</name>
<proteinExistence type="predicted"/>